<dbReference type="EMBL" id="DXAQ01000109">
    <property type="protein sequence ID" value="HIZ89697.1"/>
    <property type="molecule type" value="Genomic_DNA"/>
</dbReference>
<evidence type="ECO:0000313" key="3">
    <source>
        <dbReference type="Proteomes" id="UP000824176"/>
    </source>
</evidence>
<dbReference type="AlphaFoldDB" id="A0A9D2GTG9"/>
<gene>
    <name evidence="2" type="ORF">H9804_07110</name>
</gene>
<feature type="compositionally biased region" description="Basic and acidic residues" evidence="1">
    <location>
        <begin position="1"/>
        <end position="19"/>
    </location>
</feature>
<reference evidence="2" key="1">
    <citation type="journal article" date="2021" name="PeerJ">
        <title>Extensive microbial diversity within the chicken gut microbiome revealed by metagenomics and culture.</title>
        <authorList>
            <person name="Gilroy R."/>
            <person name="Ravi A."/>
            <person name="Getino M."/>
            <person name="Pursley I."/>
            <person name="Horton D.L."/>
            <person name="Alikhan N.F."/>
            <person name="Baker D."/>
            <person name="Gharbi K."/>
            <person name="Hall N."/>
            <person name="Watson M."/>
            <person name="Adriaenssens E.M."/>
            <person name="Foster-Nyarko E."/>
            <person name="Jarju S."/>
            <person name="Secka A."/>
            <person name="Antonio M."/>
            <person name="Oren A."/>
            <person name="Chaudhuri R.R."/>
            <person name="La Ragione R."/>
            <person name="Hildebrand F."/>
            <person name="Pallen M.J."/>
        </authorList>
    </citation>
    <scope>NUCLEOTIDE SEQUENCE</scope>
    <source>
        <strain evidence="2">ChiW4-1371</strain>
    </source>
</reference>
<organism evidence="2 3">
    <name type="scientific">Candidatus Mucispirillum faecigallinarum</name>
    <dbReference type="NCBI Taxonomy" id="2838699"/>
    <lineage>
        <taxon>Bacteria</taxon>
        <taxon>Pseudomonadati</taxon>
        <taxon>Deferribacterota</taxon>
        <taxon>Deferribacteres</taxon>
        <taxon>Deferribacterales</taxon>
        <taxon>Mucispirillaceae</taxon>
        <taxon>Mucispirillum</taxon>
    </lineage>
</organism>
<dbReference type="Proteomes" id="UP000824176">
    <property type="component" value="Unassembled WGS sequence"/>
</dbReference>
<proteinExistence type="predicted"/>
<feature type="region of interest" description="Disordered" evidence="1">
    <location>
        <begin position="1"/>
        <end position="28"/>
    </location>
</feature>
<accession>A0A9D2GTG9</accession>
<sequence>MDMDKYFKELEEQRKKDENSDNILSSAPTHCPMCSRRCELTAPMCGRGVMFAQQNGIETQVRHI</sequence>
<protein>
    <submittedName>
        <fullName evidence="2">Uncharacterized protein</fullName>
    </submittedName>
</protein>
<reference evidence="2" key="2">
    <citation type="submission" date="2021-04" db="EMBL/GenBank/DDBJ databases">
        <authorList>
            <person name="Gilroy R."/>
        </authorList>
    </citation>
    <scope>NUCLEOTIDE SEQUENCE</scope>
    <source>
        <strain evidence="2">ChiW4-1371</strain>
    </source>
</reference>
<evidence type="ECO:0000256" key="1">
    <source>
        <dbReference type="SAM" id="MobiDB-lite"/>
    </source>
</evidence>
<comment type="caution">
    <text evidence="2">The sequence shown here is derived from an EMBL/GenBank/DDBJ whole genome shotgun (WGS) entry which is preliminary data.</text>
</comment>
<name>A0A9D2GTG9_9BACT</name>
<evidence type="ECO:0000313" key="2">
    <source>
        <dbReference type="EMBL" id="HIZ89697.1"/>
    </source>
</evidence>